<evidence type="ECO:0000313" key="4">
    <source>
        <dbReference type="Proteomes" id="UP000182063"/>
    </source>
</evidence>
<proteinExistence type="predicted"/>
<evidence type="ECO:0000313" key="3">
    <source>
        <dbReference type="EMBL" id="API60520.1"/>
    </source>
</evidence>
<evidence type="ECO:0000256" key="1">
    <source>
        <dbReference type="SAM" id="Coils"/>
    </source>
</evidence>
<dbReference type="STRING" id="1921510.BSL82_15545"/>
<sequence length="192" mass="21872">MNDTALENAQQRLAHARQMMETIHRQIEASKASLARVEAEAMMLQQFIATWYELAGIQPPNDVEQREPIEPHEIKSVRPKNPPREKVAEEAVRIIRAHGAPMQRKPLFDALAERGVVIQGKDPEMVLSTMLWRESDQIVRLPPHGYWPKDTPYKPAYYDPDLEEIFGSAAKEPEGRVEATDTDDSDVDLPTH</sequence>
<organism evidence="3 4">
    <name type="scientific">Tardibacter chloracetimidivorans</name>
    <dbReference type="NCBI Taxonomy" id="1921510"/>
    <lineage>
        <taxon>Bacteria</taxon>
        <taxon>Pseudomonadati</taxon>
        <taxon>Pseudomonadota</taxon>
        <taxon>Alphaproteobacteria</taxon>
        <taxon>Sphingomonadales</taxon>
        <taxon>Sphingomonadaceae</taxon>
        <taxon>Tardibacter</taxon>
    </lineage>
</organism>
<dbReference type="RefSeq" id="WP_072598185.1">
    <property type="nucleotide sequence ID" value="NZ_CP018221.1"/>
</dbReference>
<feature type="coiled-coil region" evidence="1">
    <location>
        <begin position="6"/>
        <end position="40"/>
    </location>
</feature>
<protein>
    <recommendedName>
        <fullName evidence="5">HTH HARE-type domain-containing protein</fullName>
    </recommendedName>
</protein>
<keyword evidence="1" id="KW-0175">Coiled coil</keyword>
<dbReference type="AlphaFoldDB" id="A0A1L3ZY30"/>
<evidence type="ECO:0008006" key="5">
    <source>
        <dbReference type="Google" id="ProtNLM"/>
    </source>
</evidence>
<keyword evidence="4" id="KW-1185">Reference proteome</keyword>
<dbReference type="OrthoDB" id="7582760at2"/>
<gene>
    <name evidence="3" type="ORF">BSL82_15545</name>
</gene>
<name>A0A1L3ZY30_9SPHN</name>
<feature type="region of interest" description="Disordered" evidence="2">
    <location>
        <begin position="167"/>
        <end position="192"/>
    </location>
</feature>
<evidence type="ECO:0000256" key="2">
    <source>
        <dbReference type="SAM" id="MobiDB-lite"/>
    </source>
</evidence>
<dbReference type="KEGG" id="sphj:BSL82_15545"/>
<accession>A0A1L3ZY30</accession>
<dbReference type="Proteomes" id="UP000182063">
    <property type="component" value="Chromosome"/>
</dbReference>
<dbReference type="EMBL" id="CP018221">
    <property type="protein sequence ID" value="API60520.1"/>
    <property type="molecule type" value="Genomic_DNA"/>
</dbReference>
<reference evidence="4" key="1">
    <citation type="submission" date="2016-11" db="EMBL/GenBank/DDBJ databases">
        <title>Complete Genome Sequence of alachlor-degrading Sphingomonas sp. strain JJ-A5.</title>
        <authorList>
            <person name="Lee H."/>
            <person name="Ka J.-O."/>
        </authorList>
    </citation>
    <scope>NUCLEOTIDE SEQUENCE [LARGE SCALE GENOMIC DNA]</scope>
    <source>
        <strain evidence="4">JJ-A5</strain>
    </source>
</reference>
<feature type="compositionally biased region" description="Acidic residues" evidence="2">
    <location>
        <begin position="180"/>
        <end position="192"/>
    </location>
</feature>